<organism evidence="1 2">
    <name type="scientific">Actinocorallia libanotica</name>
    <dbReference type="NCBI Taxonomy" id="46162"/>
    <lineage>
        <taxon>Bacteria</taxon>
        <taxon>Bacillati</taxon>
        <taxon>Actinomycetota</taxon>
        <taxon>Actinomycetes</taxon>
        <taxon>Streptosporangiales</taxon>
        <taxon>Thermomonosporaceae</taxon>
        <taxon>Actinocorallia</taxon>
    </lineage>
</organism>
<reference evidence="2" key="1">
    <citation type="journal article" date="2019" name="Int. J. Syst. Evol. Microbiol.">
        <title>The Global Catalogue of Microorganisms (GCM) 10K type strain sequencing project: providing services to taxonomists for standard genome sequencing and annotation.</title>
        <authorList>
            <consortium name="The Broad Institute Genomics Platform"/>
            <consortium name="The Broad Institute Genome Sequencing Center for Infectious Disease"/>
            <person name="Wu L."/>
            <person name="Ma J."/>
        </authorList>
    </citation>
    <scope>NUCLEOTIDE SEQUENCE [LARGE SCALE GENOMIC DNA]</scope>
    <source>
        <strain evidence="2">JCM 10696</strain>
    </source>
</reference>
<comment type="caution">
    <text evidence="1">The sequence shown here is derived from an EMBL/GenBank/DDBJ whole genome shotgun (WGS) entry which is preliminary data.</text>
</comment>
<proteinExistence type="predicted"/>
<evidence type="ECO:0000313" key="1">
    <source>
        <dbReference type="EMBL" id="GAA0955074.1"/>
    </source>
</evidence>
<evidence type="ECO:0008006" key="3">
    <source>
        <dbReference type="Google" id="ProtNLM"/>
    </source>
</evidence>
<dbReference type="EMBL" id="BAAAHH010000015">
    <property type="protein sequence ID" value="GAA0955074.1"/>
    <property type="molecule type" value="Genomic_DNA"/>
</dbReference>
<gene>
    <name evidence="1" type="ORF">GCM10009550_39320</name>
</gene>
<dbReference type="InterPro" id="IPR024079">
    <property type="entry name" value="MetalloPept_cat_dom_sf"/>
</dbReference>
<dbReference type="SUPFAM" id="SSF55486">
    <property type="entry name" value="Metalloproteases ('zincins'), catalytic domain"/>
    <property type="match status" value="1"/>
</dbReference>
<accession>A0ABP4BV37</accession>
<sequence>MDVGDGGFGEITVGGRVRLLGPGVVPAEAAQAEPLYVGEPAAIPVALPRQKARAEILSVLVRFPSGAVHRADLAIDDEDRASGSKTIEGVVSAEAGELHLFTTTRNDDGSVAQKGFVLQVRTRGTVQMYITPSFWTQSGVAGAPKFNFSLGRWECHAAVRWVNSMPMLVNLARRMTVRMTDAGTLVGTLAFDLSGPVTLLPGQTQYGTVITFHAPGSADFEIFRNAGDLTFEYSMSNDGFTPKDGQVWRTMREVGYNIIRVGDFTAAERAEYRRAAAEIASGIFRSRDMTVRGVELFRIEGTPEMEADKQRFRFIDSEAEIDELFSRYTMGDNAFLDAFFVEGMWDGSAGASNVNGPVDKQGPSSGILICRDADTVNLGQTFAHEAGHYLGLEHADEEDGCSDTDPASPNISDNFIFSRSRRDSTVVTGCQIDKMRRHGLVTTLTP</sequence>
<name>A0ABP4BV37_9ACTN</name>
<dbReference type="Proteomes" id="UP001500665">
    <property type="component" value="Unassembled WGS sequence"/>
</dbReference>
<keyword evidence="2" id="KW-1185">Reference proteome</keyword>
<protein>
    <recommendedName>
        <fullName evidence="3">Peptidase M43 pregnancy-associated plasma-A domain-containing protein</fullName>
    </recommendedName>
</protein>
<dbReference type="Gene3D" id="3.40.390.10">
    <property type="entry name" value="Collagenase (Catalytic Domain)"/>
    <property type="match status" value="1"/>
</dbReference>
<evidence type="ECO:0000313" key="2">
    <source>
        <dbReference type="Proteomes" id="UP001500665"/>
    </source>
</evidence>